<dbReference type="InterPro" id="IPR000838">
    <property type="entry name" value="RNA_pol_sigma70_ECF_CS"/>
</dbReference>
<evidence type="ECO:0000259" key="7">
    <source>
        <dbReference type="Pfam" id="PF04542"/>
    </source>
</evidence>
<organism evidence="9 10">
    <name type="scientific">Veronia nyctiphanis</name>
    <dbReference type="NCBI Taxonomy" id="1278244"/>
    <lineage>
        <taxon>Bacteria</taxon>
        <taxon>Pseudomonadati</taxon>
        <taxon>Pseudomonadota</taxon>
        <taxon>Gammaproteobacteria</taxon>
        <taxon>Vibrionales</taxon>
        <taxon>Vibrionaceae</taxon>
        <taxon>Veronia</taxon>
    </lineage>
</organism>
<dbReference type="InterPro" id="IPR013324">
    <property type="entry name" value="RNA_pol_sigma_r3/r4-like"/>
</dbReference>
<keyword evidence="3 6" id="KW-0731">Sigma factor</keyword>
<feature type="domain" description="RNA polymerase sigma factor 70 region 4 type 2" evidence="8">
    <location>
        <begin position="122"/>
        <end position="174"/>
    </location>
</feature>
<evidence type="ECO:0000256" key="6">
    <source>
        <dbReference type="RuleBase" id="RU000716"/>
    </source>
</evidence>
<proteinExistence type="inferred from homology"/>
<dbReference type="InterPro" id="IPR036388">
    <property type="entry name" value="WH-like_DNA-bd_sf"/>
</dbReference>
<evidence type="ECO:0000259" key="8">
    <source>
        <dbReference type="Pfam" id="PF08281"/>
    </source>
</evidence>
<dbReference type="InterPro" id="IPR014284">
    <property type="entry name" value="RNA_pol_sigma-70_dom"/>
</dbReference>
<keyword evidence="5 6" id="KW-0804">Transcription</keyword>
<dbReference type="EMBL" id="PEIB01000014">
    <property type="protein sequence ID" value="RXJ72948.1"/>
    <property type="molecule type" value="Genomic_DNA"/>
</dbReference>
<dbReference type="InterPro" id="IPR013249">
    <property type="entry name" value="RNA_pol_sigma70_r4_t2"/>
</dbReference>
<feature type="domain" description="RNA polymerase sigma-70 region 2" evidence="7">
    <location>
        <begin position="31"/>
        <end position="97"/>
    </location>
</feature>
<dbReference type="PANTHER" id="PTHR43133">
    <property type="entry name" value="RNA POLYMERASE ECF-TYPE SIGMA FACTO"/>
    <property type="match status" value="1"/>
</dbReference>
<dbReference type="InterPro" id="IPR007627">
    <property type="entry name" value="RNA_pol_sigma70_r2"/>
</dbReference>
<dbReference type="Pfam" id="PF04542">
    <property type="entry name" value="Sigma70_r2"/>
    <property type="match status" value="1"/>
</dbReference>
<dbReference type="Gene3D" id="1.10.10.10">
    <property type="entry name" value="Winged helix-like DNA-binding domain superfamily/Winged helix DNA-binding domain"/>
    <property type="match status" value="1"/>
</dbReference>
<dbReference type="SUPFAM" id="SSF88659">
    <property type="entry name" value="Sigma3 and sigma4 domains of RNA polymerase sigma factors"/>
    <property type="match status" value="1"/>
</dbReference>
<evidence type="ECO:0000256" key="5">
    <source>
        <dbReference type="ARBA" id="ARBA00023163"/>
    </source>
</evidence>
<keyword evidence="2 6" id="KW-0805">Transcription regulation</keyword>
<dbReference type="Gene3D" id="1.10.1740.10">
    <property type="match status" value="1"/>
</dbReference>
<evidence type="ECO:0000313" key="10">
    <source>
        <dbReference type="Proteomes" id="UP000290287"/>
    </source>
</evidence>
<sequence>MALNFFKKSRNKKAEDQVSIAMNKEKRYEALVRVWHKDLFRYAYWLTKDRDVAEDLVQETCLRAWRSMDSLLDDKAAKSWLITILRRENARRFERKQLELVDIDDHQIETPTPSGETNIENRWLHKQIMRLAPEYREPLVLQVMAGFSGEEIASILDLNKNTVMTRLFRARSQLKEFMEHQESSTGGQISGRT</sequence>
<dbReference type="NCBIfam" id="TIGR02937">
    <property type="entry name" value="sigma70-ECF"/>
    <property type="match status" value="1"/>
</dbReference>
<dbReference type="InterPro" id="IPR013325">
    <property type="entry name" value="RNA_pol_sigma_r2"/>
</dbReference>
<evidence type="ECO:0000256" key="3">
    <source>
        <dbReference type="ARBA" id="ARBA00023082"/>
    </source>
</evidence>
<protein>
    <recommendedName>
        <fullName evidence="6">RNA polymerase sigma factor</fullName>
    </recommendedName>
</protein>
<name>A0A4V1LSU8_9GAMM</name>
<dbReference type="GO" id="GO:0006352">
    <property type="term" value="P:DNA-templated transcription initiation"/>
    <property type="evidence" value="ECO:0007669"/>
    <property type="project" value="InterPro"/>
</dbReference>
<dbReference type="InterPro" id="IPR039425">
    <property type="entry name" value="RNA_pol_sigma-70-like"/>
</dbReference>
<dbReference type="Pfam" id="PF08281">
    <property type="entry name" value="Sigma70_r4_2"/>
    <property type="match status" value="1"/>
</dbReference>
<dbReference type="OrthoDB" id="9803470at2"/>
<dbReference type="PANTHER" id="PTHR43133:SF51">
    <property type="entry name" value="RNA POLYMERASE SIGMA FACTOR"/>
    <property type="match status" value="1"/>
</dbReference>
<comment type="caution">
    <text evidence="9">The sequence shown here is derived from an EMBL/GenBank/DDBJ whole genome shotgun (WGS) entry which is preliminary data.</text>
</comment>
<dbReference type="GO" id="GO:0003677">
    <property type="term" value="F:DNA binding"/>
    <property type="evidence" value="ECO:0007669"/>
    <property type="project" value="UniProtKB-KW"/>
</dbReference>
<evidence type="ECO:0000256" key="4">
    <source>
        <dbReference type="ARBA" id="ARBA00023125"/>
    </source>
</evidence>
<dbReference type="NCBIfam" id="NF009170">
    <property type="entry name" value="PRK12517.1"/>
    <property type="match status" value="1"/>
</dbReference>
<dbReference type="SUPFAM" id="SSF88946">
    <property type="entry name" value="Sigma2 domain of RNA polymerase sigma factors"/>
    <property type="match status" value="1"/>
</dbReference>
<accession>A0A4V1LSU8</accession>
<dbReference type="PROSITE" id="PS01063">
    <property type="entry name" value="SIGMA70_ECF"/>
    <property type="match status" value="1"/>
</dbReference>
<keyword evidence="10" id="KW-1185">Reference proteome</keyword>
<evidence type="ECO:0000313" key="9">
    <source>
        <dbReference type="EMBL" id="RXJ72948.1"/>
    </source>
</evidence>
<evidence type="ECO:0000256" key="2">
    <source>
        <dbReference type="ARBA" id="ARBA00023015"/>
    </source>
</evidence>
<dbReference type="AlphaFoldDB" id="A0A4V1LSU8"/>
<keyword evidence="4 6" id="KW-0238">DNA-binding</keyword>
<gene>
    <name evidence="9" type="ORF">CS022_12775</name>
</gene>
<comment type="similarity">
    <text evidence="1 6">Belongs to the sigma-70 factor family. ECF subfamily.</text>
</comment>
<reference evidence="9 10" key="1">
    <citation type="submission" date="2017-10" db="EMBL/GenBank/DDBJ databases">
        <title>Nyctiphanis sp. nov., isolated from the stomach of the euphausiid Nyctiphanes simplex (Hansen, 1911) in the Gulf of California.</title>
        <authorList>
            <person name="Gomez-Gil B."/>
            <person name="Aguilar-Mendez M."/>
            <person name="Lopez-Cortes A."/>
            <person name="Gomez-Gutierrez J."/>
            <person name="Roque A."/>
            <person name="Lang E."/>
            <person name="Gonzalez-Castillo A."/>
        </authorList>
    </citation>
    <scope>NUCLEOTIDE SEQUENCE [LARGE SCALE GENOMIC DNA]</scope>
    <source>
        <strain evidence="9 10">CAIM 600</strain>
    </source>
</reference>
<dbReference type="RefSeq" id="WP_129122586.1">
    <property type="nucleotide sequence ID" value="NZ_PEIB01000014.1"/>
</dbReference>
<evidence type="ECO:0000256" key="1">
    <source>
        <dbReference type="ARBA" id="ARBA00010641"/>
    </source>
</evidence>
<dbReference type="GO" id="GO:0016987">
    <property type="term" value="F:sigma factor activity"/>
    <property type="evidence" value="ECO:0007669"/>
    <property type="project" value="UniProtKB-KW"/>
</dbReference>
<dbReference type="Proteomes" id="UP000290287">
    <property type="component" value="Unassembled WGS sequence"/>
</dbReference>